<evidence type="ECO:0000313" key="2">
    <source>
        <dbReference type="Proteomes" id="UP001605261"/>
    </source>
</evidence>
<gene>
    <name evidence="1" type="ORF">ACEU0G_001798</name>
</gene>
<comment type="caution">
    <text evidence="1">The sequence shown here is derived from an EMBL/GenBank/DDBJ whole genome shotgun (WGS) entry which is preliminary data.</text>
</comment>
<name>A0ABW7D4F0_9GAMM</name>
<dbReference type="RefSeq" id="WP_394164720.1">
    <property type="nucleotide sequence ID" value="NZ_JBHGCJ010000021.1"/>
</dbReference>
<organism evidence="1 2">
    <name type="scientific">Stenotrophomonas nematodicola</name>
    <dbReference type="NCBI Taxonomy" id="2656746"/>
    <lineage>
        <taxon>Bacteria</taxon>
        <taxon>Pseudomonadati</taxon>
        <taxon>Pseudomonadota</taxon>
        <taxon>Gammaproteobacteria</taxon>
        <taxon>Lysobacterales</taxon>
        <taxon>Lysobacteraceae</taxon>
        <taxon>Stenotrophomonas</taxon>
    </lineage>
</organism>
<dbReference type="Proteomes" id="UP001605261">
    <property type="component" value="Unassembled WGS sequence"/>
</dbReference>
<sequence>MRDTGLFSLLLEHDEAIGVLNALNYFGFGVDADTCHTVTGLDQDRVQALHARLHLAHRGDSTVP</sequence>
<evidence type="ECO:0000313" key="1">
    <source>
        <dbReference type="EMBL" id="MFG6111462.1"/>
    </source>
</evidence>
<dbReference type="EMBL" id="JBHGCJ010000021">
    <property type="protein sequence ID" value="MFG6111462.1"/>
    <property type="molecule type" value="Genomic_DNA"/>
</dbReference>
<keyword evidence="2" id="KW-1185">Reference proteome</keyword>
<reference evidence="1 2" key="1">
    <citation type="submission" date="2024-09" db="EMBL/GenBank/DDBJ databases">
        <authorList>
            <consortium name="All-Russian atlas of soil microorganisms"/>
            <consortium name="as a basis for the search for new antimicrobial producers and enzymes with unique properties"/>
            <person name="Sokolova E.A."/>
            <person name="Voronina E.N."/>
        </authorList>
    </citation>
    <scope>NUCLEOTIDE SEQUENCE [LARGE SCALE GENOMIC DNA]</scope>
    <source>
        <strain evidence="1 2">AF-22b-331.1</strain>
    </source>
</reference>
<proteinExistence type="predicted"/>
<protein>
    <submittedName>
        <fullName evidence="1">Uncharacterized protein</fullName>
    </submittedName>
</protein>
<accession>A0ABW7D4F0</accession>